<evidence type="ECO:0000259" key="2">
    <source>
        <dbReference type="Pfam" id="PF16010"/>
    </source>
</evidence>
<dbReference type="Gene3D" id="2.60.40.1210">
    <property type="entry name" value="Cellobiose dehydrogenase, cytochrome domain"/>
    <property type="match status" value="1"/>
</dbReference>
<dbReference type="Pfam" id="PF16010">
    <property type="entry name" value="CDH-cyt"/>
    <property type="match status" value="1"/>
</dbReference>
<evidence type="ECO:0000313" key="3">
    <source>
        <dbReference type="EMBL" id="KAK8077016.1"/>
    </source>
</evidence>
<keyword evidence="4" id="KW-1185">Reference proteome</keyword>
<dbReference type="SUPFAM" id="SSF49344">
    <property type="entry name" value="CBD9-like"/>
    <property type="match status" value="1"/>
</dbReference>
<feature type="chain" id="PRO_5045162159" description="Cellobiose dehydrogenase-like cytochrome domain-containing protein" evidence="1">
    <location>
        <begin position="20"/>
        <end position="204"/>
    </location>
</feature>
<organism evidence="3 4">
    <name type="scientific">Apiospora saccharicola</name>
    <dbReference type="NCBI Taxonomy" id="335842"/>
    <lineage>
        <taxon>Eukaryota</taxon>
        <taxon>Fungi</taxon>
        <taxon>Dikarya</taxon>
        <taxon>Ascomycota</taxon>
        <taxon>Pezizomycotina</taxon>
        <taxon>Sordariomycetes</taxon>
        <taxon>Xylariomycetidae</taxon>
        <taxon>Amphisphaeriales</taxon>
        <taxon>Apiosporaceae</taxon>
        <taxon>Apiospora</taxon>
    </lineage>
</organism>
<protein>
    <recommendedName>
        <fullName evidence="2">Cellobiose dehydrogenase-like cytochrome domain-containing protein</fullName>
    </recommendedName>
</protein>
<evidence type="ECO:0000256" key="1">
    <source>
        <dbReference type="SAM" id="SignalP"/>
    </source>
</evidence>
<dbReference type="InterPro" id="IPR015920">
    <property type="entry name" value="Cellobiose_DH-like_cyt"/>
</dbReference>
<dbReference type="Proteomes" id="UP001446871">
    <property type="component" value="Unassembled WGS sequence"/>
</dbReference>
<comment type="caution">
    <text evidence="3">The sequence shown here is derived from an EMBL/GenBank/DDBJ whole genome shotgun (WGS) entry which is preliminary data.</text>
</comment>
<proteinExistence type="predicted"/>
<name>A0ABR1W355_9PEZI</name>
<dbReference type="PANTHER" id="PTHR47797">
    <property type="entry name" value="DEHYDROGENASE, PUTATIVE (AFU_ORTHOLOGUE AFUA_8G05805)-RELATED"/>
    <property type="match status" value="1"/>
</dbReference>
<dbReference type="PANTHER" id="PTHR47797:SF5">
    <property type="entry name" value="CELLOBIOSE DEHYDROGENASE CYTOCHROME DOMAIN-CONTAINING PROTEIN"/>
    <property type="match status" value="1"/>
</dbReference>
<gene>
    <name evidence="3" type="ORF">PG996_003186</name>
</gene>
<dbReference type="EMBL" id="JAQQWM010000002">
    <property type="protein sequence ID" value="KAK8077016.1"/>
    <property type="molecule type" value="Genomic_DNA"/>
</dbReference>
<feature type="domain" description="Cellobiose dehydrogenase-like cytochrome" evidence="2">
    <location>
        <begin position="22"/>
        <end position="197"/>
    </location>
</feature>
<sequence>MKFSLTILLASAAASVVLAAQYCDAATRVCYYEVVASGAAYRIAIPDVTAAPFDILLQIAAPKTVGWAGVAWGGQMALNPLTLGWANGNRAVVSSRWAAAHSMPGAYTGAAYTVLKGSASNGTHWSLTTLCRGCSQWNASGTMKSVDPVATAPVNLAYALSRSVPSQPANNASRIAIHNAKGTLALDMAAAKTSKFDEYVRSLT</sequence>
<dbReference type="CDD" id="cd09630">
    <property type="entry name" value="CDH_like_cytochrome"/>
    <property type="match status" value="1"/>
</dbReference>
<reference evidence="3 4" key="1">
    <citation type="submission" date="2023-01" db="EMBL/GenBank/DDBJ databases">
        <title>Analysis of 21 Apiospora genomes using comparative genomics revels a genus with tremendous synthesis potential of carbohydrate active enzymes and secondary metabolites.</title>
        <authorList>
            <person name="Sorensen T."/>
        </authorList>
    </citation>
    <scope>NUCLEOTIDE SEQUENCE [LARGE SCALE GENOMIC DNA]</scope>
    <source>
        <strain evidence="3 4">CBS 83171</strain>
    </source>
</reference>
<accession>A0ABR1W355</accession>
<evidence type="ECO:0000313" key="4">
    <source>
        <dbReference type="Proteomes" id="UP001446871"/>
    </source>
</evidence>
<keyword evidence="1" id="KW-0732">Signal</keyword>
<feature type="signal peptide" evidence="1">
    <location>
        <begin position="1"/>
        <end position="19"/>
    </location>
</feature>